<evidence type="ECO:0000313" key="7">
    <source>
        <dbReference type="Proteomes" id="UP000029629"/>
    </source>
</evidence>
<evidence type="ECO:0000259" key="4">
    <source>
        <dbReference type="PROSITE" id="PS50042"/>
    </source>
</evidence>
<dbReference type="InterPro" id="IPR000644">
    <property type="entry name" value="CBS_dom"/>
</dbReference>
<evidence type="ECO:0000256" key="3">
    <source>
        <dbReference type="SAM" id="Coils"/>
    </source>
</evidence>
<dbReference type="InterPro" id="IPR005105">
    <property type="entry name" value="GlnD_Uridyltrans_N"/>
</dbReference>
<dbReference type="RefSeq" id="WP_018025526.1">
    <property type="nucleotide sequence ID" value="NZ_JRNI01000001.1"/>
</dbReference>
<evidence type="ECO:0000256" key="2">
    <source>
        <dbReference type="PROSITE-ProRule" id="PRU00703"/>
    </source>
</evidence>
<dbReference type="Pfam" id="PF03445">
    <property type="entry name" value="DUF294"/>
    <property type="match status" value="1"/>
</dbReference>
<dbReference type="GO" id="GO:0008773">
    <property type="term" value="F:[protein-PII] uridylyltransferase activity"/>
    <property type="evidence" value="ECO:0007669"/>
    <property type="project" value="InterPro"/>
</dbReference>
<dbReference type="InterPro" id="IPR014710">
    <property type="entry name" value="RmlC-like_jellyroll"/>
</dbReference>
<dbReference type="Gene3D" id="2.60.120.10">
    <property type="entry name" value="Jelly Rolls"/>
    <property type="match status" value="1"/>
</dbReference>
<dbReference type="SUPFAM" id="SSF51206">
    <property type="entry name" value="cAMP-binding domain-like"/>
    <property type="match status" value="1"/>
</dbReference>
<dbReference type="PROSITE" id="PS50042">
    <property type="entry name" value="CNMP_BINDING_3"/>
    <property type="match status" value="1"/>
</dbReference>
<dbReference type="PROSITE" id="PS51371">
    <property type="entry name" value="CBS"/>
    <property type="match status" value="2"/>
</dbReference>
<dbReference type="EMBL" id="JRNI01000001">
    <property type="protein sequence ID" value="KGF32579.1"/>
    <property type="molecule type" value="Genomic_DNA"/>
</dbReference>
<dbReference type="OrthoDB" id="9808528at2"/>
<dbReference type="GeneID" id="93426973"/>
<feature type="coiled-coil region" evidence="3">
    <location>
        <begin position="298"/>
        <end position="346"/>
    </location>
</feature>
<dbReference type="SMART" id="SM00116">
    <property type="entry name" value="CBS"/>
    <property type="match status" value="2"/>
</dbReference>
<dbReference type="InterPro" id="IPR018821">
    <property type="entry name" value="DUF294_put_nucleoTrafse_sb-bd"/>
</dbReference>
<feature type="domain" description="CBS" evidence="5">
    <location>
        <begin position="169"/>
        <end position="227"/>
    </location>
</feature>
<protein>
    <recommendedName>
        <fullName evidence="8">Prohead protease</fullName>
    </recommendedName>
</protein>
<dbReference type="eggNOG" id="COG2905">
    <property type="taxonomic scope" value="Bacteria"/>
</dbReference>
<dbReference type="InterPro" id="IPR018490">
    <property type="entry name" value="cNMP-bd_dom_sf"/>
</dbReference>
<dbReference type="Pfam" id="PF00571">
    <property type="entry name" value="CBS"/>
    <property type="match status" value="2"/>
</dbReference>
<name>A0A096BHH5_9BURK</name>
<accession>A0A096BHH5</accession>
<comment type="caution">
    <text evidence="6">The sequence shown here is derived from an EMBL/GenBank/DDBJ whole genome shotgun (WGS) entry which is preliminary data.</text>
</comment>
<reference evidence="6 7" key="1">
    <citation type="submission" date="2014-07" db="EMBL/GenBank/DDBJ databases">
        <authorList>
            <person name="McCorrison J."/>
            <person name="Sanka R."/>
            <person name="Torralba M."/>
            <person name="Gillis M."/>
            <person name="Haft D.H."/>
            <person name="Methe B."/>
            <person name="Sutton G."/>
            <person name="Nelson K.E."/>
        </authorList>
    </citation>
    <scope>NUCLEOTIDE SEQUENCE [LARGE SCALE GENOMIC DNA]</scope>
    <source>
        <strain evidence="6 7">DNF00040</strain>
    </source>
</reference>
<dbReference type="SUPFAM" id="SSF54631">
    <property type="entry name" value="CBS-domain pair"/>
    <property type="match status" value="1"/>
</dbReference>
<keyword evidence="3" id="KW-0175">Coiled coil</keyword>
<gene>
    <name evidence="6" type="ORF">HMPREF2130_00040</name>
</gene>
<dbReference type="InterPro" id="IPR051257">
    <property type="entry name" value="Diverse_CBS-Domain"/>
</dbReference>
<feature type="domain" description="CBS" evidence="5">
    <location>
        <begin position="235"/>
        <end position="292"/>
    </location>
</feature>
<dbReference type="Proteomes" id="UP000029629">
    <property type="component" value="Unassembled WGS sequence"/>
</dbReference>
<dbReference type="Gene3D" id="3.10.580.10">
    <property type="entry name" value="CBS-domain"/>
    <property type="match status" value="1"/>
</dbReference>
<dbReference type="PANTHER" id="PTHR43080:SF2">
    <property type="entry name" value="CBS DOMAIN-CONTAINING PROTEIN"/>
    <property type="match status" value="1"/>
</dbReference>
<dbReference type="Pfam" id="PF10335">
    <property type="entry name" value="DUF294_C"/>
    <property type="match status" value="1"/>
</dbReference>
<dbReference type="CDD" id="cd00038">
    <property type="entry name" value="CAP_ED"/>
    <property type="match status" value="1"/>
</dbReference>
<dbReference type="InterPro" id="IPR000595">
    <property type="entry name" value="cNMP-bd_dom"/>
</dbReference>
<feature type="domain" description="Cyclic nucleotide-binding" evidence="4">
    <location>
        <begin position="54"/>
        <end position="122"/>
    </location>
</feature>
<dbReference type="SUPFAM" id="SSF81301">
    <property type="entry name" value="Nucleotidyltransferase"/>
    <property type="match status" value="1"/>
</dbReference>
<keyword evidence="1 2" id="KW-0129">CBS domain</keyword>
<sequence length="627" mass="71109">MDELIRATIAHLQQFYPFQKMEMPFLELLAKHCESNYFKAGEVILDISTEGPPDTFVIIKQGFVESQREAKGVENFKNAFEYEEGDAFPYGPLLSNLPNRSQFIAITDCFVYEVPATIFYQLHQQCPTFRNFCEARLASLLEESKRIIQNQQSHSQSGEQPLAMELGEVLKAEVISCRPDKPLREVLDILATTNIGSMAIVNEDLHPLGIFTLNDVLRRVAIPEVDLDRPIADFMTPDPIALRADNLAYEAAIIMAKHGFRHIFVINQQQQLLGVISERDLFALQRIGLTDIAQGIQEAKTLEDLAQSQNQIKKLAKNMMAQGVAIEQLTQLISHLNDQLVRAVINLQLPHHPEVQNIDFAWIAMGSEGREEQLFYTDQDNGIIFKDSDDRASTRAALIAFAKDVNHDLAKIGFPLCTGNIMAMNPECCLSDMEWRQRFAQWINNPDAEALLNATIFFDFRAVAGNLSLAQQLRNWLARTAPEQALFLRFLTQNALRNRPPLGLIKDFSTRSDGTINLKFNGAAMIVDIARILSLAHGSTASNTFERIREVIDQADLSKKQLQGCLETFAFIQLIRMKHHFEQEEMGIELSNNIDPKKLDDLSTRVLREGFRLIRNIQNTLAHKYRL</sequence>
<evidence type="ECO:0000313" key="6">
    <source>
        <dbReference type="EMBL" id="KGF32579.1"/>
    </source>
</evidence>
<organism evidence="6 7">
    <name type="scientific">Oligella urethralis DNF00040</name>
    <dbReference type="NCBI Taxonomy" id="1401065"/>
    <lineage>
        <taxon>Bacteria</taxon>
        <taxon>Pseudomonadati</taxon>
        <taxon>Pseudomonadota</taxon>
        <taxon>Betaproteobacteria</taxon>
        <taxon>Burkholderiales</taxon>
        <taxon>Alcaligenaceae</taxon>
        <taxon>Oligella</taxon>
    </lineage>
</organism>
<keyword evidence="7" id="KW-1185">Reference proteome</keyword>
<dbReference type="InterPro" id="IPR046342">
    <property type="entry name" value="CBS_dom_sf"/>
</dbReference>
<dbReference type="InterPro" id="IPR043519">
    <property type="entry name" value="NT_sf"/>
</dbReference>
<evidence type="ECO:0000259" key="5">
    <source>
        <dbReference type="PROSITE" id="PS51371"/>
    </source>
</evidence>
<dbReference type="AlphaFoldDB" id="A0A096BHH5"/>
<dbReference type="PANTHER" id="PTHR43080">
    <property type="entry name" value="CBS DOMAIN-CONTAINING PROTEIN CBSX3, MITOCHONDRIAL"/>
    <property type="match status" value="1"/>
</dbReference>
<dbReference type="CDD" id="cd05401">
    <property type="entry name" value="NT_GlnE_GlnD_like"/>
    <property type="match status" value="1"/>
</dbReference>
<dbReference type="Pfam" id="PF00027">
    <property type="entry name" value="cNMP_binding"/>
    <property type="match status" value="1"/>
</dbReference>
<evidence type="ECO:0000256" key="1">
    <source>
        <dbReference type="ARBA" id="ARBA00023122"/>
    </source>
</evidence>
<evidence type="ECO:0008006" key="8">
    <source>
        <dbReference type="Google" id="ProtNLM"/>
    </source>
</evidence>
<proteinExistence type="predicted"/>